<keyword evidence="3" id="KW-1185">Reference proteome</keyword>
<name>A0A4Q0I1T5_9FIRM</name>
<proteinExistence type="predicted"/>
<evidence type="ECO:0000313" key="3">
    <source>
        <dbReference type="Proteomes" id="UP000289166"/>
    </source>
</evidence>
<dbReference type="AlphaFoldDB" id="A0A4Q0I1T5"/>
<evidence type="ECO:0000256" key="1">
    <source>
        <dbReference type="SAM" id="Coils"/>
    </source>
</evidence>
<dbReference type="EMBL" id="RLII01000047">
    <property type="protein sequence ID" value="RXE57627.1"/>
    <property type="molecule type" value="Genomic_DNA"/>
</dbReference>
<dbReference type="Proteomes" id="UP000289166">
    <property type="component" value="Unassembled WGS sequence"/>
</dbReference>
<reference evidence="3" key="1">
    <citation type="submission" date="2018-11" db="EMBL/GenBank/DDBJ databases">
        <title>Genome sequencing of a novel mesophilic and cellulolytic organism within the genus Hungateiclostridium.</title>
        <authorList>
            <person name="Rettenmaier R."/>
            <person name="Liebl W."/>
            <person name="Zverlov V."/>
        </authorList>
    </citation>
    <scope>NUCLEOTIDE SEQUENCE [LARGE SCALE GENOMIC DNA]</scope>
    <source>
        <strain evidence="3">N2K1</strain>
    </source>
</reference>
<organism evidence="2 3">
    <name type="scientific">Acetivibrio mesophilus</name>
    <dbReference type="NCBI Taxonomy" id="2487273"/>
    <lineage>
        <taxon>Bacteria</taxon>
        <taxon>Bacillati</taxon>
        <taxon>Bacillota</taxon>
        <taxon>Clostridia</taxon>
        <taxon>Eubacteriales</taxon>
        <taxon>Oscillospiraceae</taxon>
        <taxon>Acetivibrio</taxon>
    </lineage>
</organism>
<comment type="caution">
    <text evidence="2">The sequence shown here is derived from an EMBL/GenBank/DDBJ whole genome shotgun (WGS) entry which is preliminary data.</text>
</comment>
<feature type="coiled-coil region" evidence="1">
    <location>
        <begin position="213"/>
        <end position="240"/>
    </location>
</feature>
<gene>
    <name evidence="2" type="ORF">EFD62_16660</name>
</gene>
<evidence type="ECO:0000313" key="2">
    <source>
        <dbReference type="EMBL" id="RXE57627.1"/>
    </source>
</evidence>
<accession>A0A4Q0I1T5</accession>
<protein>
    <submittedName>
        <fullName evidence="2">Uncharacterized protein</fullName>
    </submittedName>
</protein>
<sequence length="252" mass="29632">MSRIDDLIDLIQTTNEVYLMNPSMNIRSAYIQIDDLCELSMKSFLQMNIQNWTPLKPNGQSFKSFRNIVNEINNYFSNRQDVVTLTTRIKDRRDNRNHFFHDPNQSGLTVLDKNGLEAFLDLYCLGSILFRSEFDSRINNRPLIKVQISIIKMKYKSYSCGLVSILYQEVVNRIGKYEAMPNSFGHECCTIIKDPISYYNKIEYLIKRKINDCNEEIDRINSLTRKLSKHREEIVHLQEQVILLQSIIDECL</sequence>
<dbReference type="RefSeq" id="WP_128706533.1">
    <property type="nucleotide sequence ID" value="NZ_RLII01000047.1"/>
</dbReference>
<keyword evidence="1" id="KW-0175">Coiled coil</keyword>